<reference evidence="3" key="2">
    <citation type="submission" date="2013-07" db="EMBL/GenBank/DDBJ databases">
        <authorList>
            <consortium name="The Broad Institute Genome Sequencing Platform"/>
            <person name="Cuomo C."/>
            <person name="Litvintseva A."/>
            <person name="Chen Y."/>
            <person name="Heitman J."/>
            <person name="Sun S."/>
            <person name="Springer D."/>
            <person name="Dromer F."/>
            <person name="Young S.K."/>
            <person name="Zeng Q."/>
            <person name="Gargeya S."/>
            <person name="Fitzgerald M."/>
            <person name="Abouelleil A."/>
            <person name="Alvarado L."/>
            <person name="Berlin A.M."/>
            <person name="Chapman S.B."/>
            <person name="Dewar J."/>
            <person name="Goldberg J."/>
            <person name="Griggs A."/>
            <person name="Gujja S."/>
            <person name="Hansen M."/>
            <person name="Howarth C."/>
            <person name="Imamovic A."/>
            <person name="Larimer J."/>
            <person name="McCowan C."/>
            <person name="Murphy C."/>
            <person name="Pearson M."/>
            <person name="Priest M."/>
            <person name="Roberts A."/>
            <person name="Saif S."/>
            <person name="Shea T."/>
            <person name="Sykes S."/>
            <person name="Wortman J."/>
            <person name="Nusbaum C."/>
            <person name="Birren B."/>
        </authorList>
    </citation>
    <scope>NUCLEOTIDE SEQUENCE</scope>
    <source>
        <strain evidence="3">CBS 10117</strain>
    </source>
</reference>
<reference evidence="2" key="1">
    <citation type="submission" date="2013-07" db="EMBL/GenBank/DDBJ databases">
        <title>The Genome Sequence of Cryptococcus dejecticola CBS10117.</title>
        <authorList>
            <consortium name="The Broad Institute Genome Sequencing Platform"/>
            <person name="Cuomo C."/>
            <person name="Litvintseva A."/>
            <person name="Chen Y."/>
            <person name="Heitman J."/>
            <person name="Sun S."/>
            <person name="Springer D."/>
            <person name="Dromer F."/>
            <person name="Young S.K."/>
            <person name="Zeng Q."/>
            <person name="Gargeya S."/>
            <person name="Fitzgerald M."/>
            <person name="Abouelleil A."/>
            <person name="Alvarado L."/>
            <person name="Berlin A.M."/>
            <person name="Chapman S.B."/>
            <person name="Dewar J."/>
            <person name="Goldberg J."/>
            <person name="Griggs A."/>
            <person name="Gujja S."/>
            <person name="Hansen M."/>
            <person name="Howarth C."/>
            <person name="Imamovic A."/>
            <person name="Larimer J."/>
            <person name="McCowan C."/>
            <person name="Murphy C."/>
            <person name="Pearson M."/>
            <person name="Priest M."/>
            <person name="Roberts A."/>
            <person name="Saif S."/>
            <person name="Shea T."/>
            <person name="Sykes S."/>
            <person name="Wortman J."/>
            <person name="Nusbaum C."/>
            <person name="Birren B."/>
        </authorList>
    </citation>
    <scope>NUCLEOTIDE SEQUENCE [LARGE SCALE GENOMIC DNA]</scope>
    <source>
        <strain evidence="2">CBS 10117</strain>
    </source>
</reference>
<organism evidence="2">
    <name type="scientific">Kwoniella dejecticola CBS 10117</name>
    <dbReference type="NCBI Taxonomy" id="1296121"/>
    <lineage>
        <taxon>Eukaryota</taxon>
        <taxon>Fungi</taxon>
        <taxon>Dikarya</taxon>
        <taxon>Basidiomycota</taxon>
        <taxon>Agaricomycotina</taxon>
        <taxon>Tremellomycetes</taxon>
        <taxon>Tremellales</taxon>
        <taxon>Cryptococcaceae</taxon>
        <taxon>Kwoniella</taxon>
    </lineage>
</organism>
<dbReference type="Proteomes" id="UP000078595">
    <property type="component" value="Chromosome 1"/>
</dbReference>
<dbReference type="InterPro" id="IPR036864">
    <property type="entry name" value="Zn2-C6_fun-type_DNA-bd_sf"/>
</dbReference>
<dbReference type="KEGG" id="kdj:28964611"/>
<evidence type="ECO:0000256" key="1">
    <source>
        <dbReference type="SAM" id="MobiDB-lite"/>
    </source>
</evidence>
<evidence type="ECO:0000313" key="2">
    <source>
        <dbReference type="EMBL" id="OBR89090.1"/>
    </source>
</evidence>
<feature type="compositionally biased region" description="Basic and acidic residues" evidence="1">
    <location>
        <begin position="56"/>
        <end position="66"/>
    </location>
</feature>
<reference evidence="3" key="3">
    <citation type="submission" date="2024-02" db="EMBL/GenBank/DDBJ databases">
        <title>Comparative genomics of Cryptococcus and Kwoniella reveals pathogenesis evolution and contrasting modes of karyotype evolution via chromosome fusion or intercentromeric recombination.</title>
        <authorList>
            <person name="Coelho M.A."/>
            <person name="David-Palma M."/>
            <person name="Shea T."/>
            <person name="Bowers K."/>
            <person name="McGinley-Smith S."/>
            <person name="Mohammad A.W."/>
            <person name="Gnirke A."/>
            <person name="Yurkov A.M."/>
            <person name="Nowrousian M."/>
            <person name="Sun S."/>
            <person name="Cuomo C.A."/>
            <person name="Heitman J."/>
        </authorList>
    </citation>
    <scope>NUCLEOTIDE SEQUENCE</scope>
    <source>
        <strain evidence="3">CBS 10117</strain>
    </source>
</reference>
<gene>
    <name evidence="2" type="ORF">I303_00912</name>
    <name evidence="3" type="ORF">I303_100908</name>
</gene>
<evidence type="ECO:0000313" key="4">
    <source>
        <dbReference type="Proteomes" id="UP000078595"/>
    </source>
</evidence>
<name>A0A1A6AG89_9TREE</name>
<evidence type="ECO:0000313" key="3">
    <source>
        <dbReference type="EMBL" id="WWC58368.1"/>
    </source>
</evidence>
<accession>A0A1A6AG89</accession>
<keyword evidence="4" id="KW-1185">Reference proteome</keyword>
<proteinExistence type="predicted"/>
<feature type="region of interest" description="Disordered" evidence="1">
    <location>
        <begin position="105"/>
        <end position="141"/>
    </location>
</feature>
<dbReference type="GeneID" id="28964611"/>
<evidence type="ECO:0008006" key="5">
    <source>
        <dbReference type="Google" id="ProtNLM"/>
    </source>
</evidence>
<protein>
    <recommendedName>
        <fullName evidence="5">Zn(2)-C6 fungal-type domain-containing protein</fullName>
    </recommendedName>
</protein>
<dbReference type="VEuPathDB" id="FungiDB:I303_00912"/>
<feature type="compositionally biased region" description="Polar residues" evidence="1">
    <location>
        <begin position="105"/>
        <end position="116"/>
    </location>
</feature>
<dbReference type="EMBL" id="CP144530">
    <property type="protein sequence ID" value="WWC58368.1"/>
    <property type="molecule type" value="Genomic_DNA"/>
</dbReference>
<dbReference type="GO" id="GO:0000981">
    <property type="term" value="F:DNA-binding transcription factor activity, RNA polymerase II-specific"/>
    <property type="evidence" value="ECO:0007669"/>
    <property type="project" value="InterPro"/>
</dbReference>
<dbReference type="EMBL" id="KI894027">
    <property type="protein sequence ID" value="OBR89090.1"/>
    <property type="molecule type" value="Genomic_DNA"/>
</dbReference>
<dbReference type="SUPFAM" id="SSF57701">
    <property type="entry name" value="Zn2/Cys6 DNA-binding domain"/>
    <property type="match status" value="1"/>
</dbReference>
<sequence>MPRPGDQQRPGRKRRSCDSCFVSKTSCNPPTDGTACSSSTRKGIECVNSQGTVLSRPRDDSQRDDGQPASIDDYTATQRIYYQGQPGTYFVDTQQFTAETAYNTGTRTGYNVSSGGPSVAGPNGSNYPAFPLPEQSSATFNQQTRNWYSGQPGVYEVSTTAAPALPTAQ</sequence>
<dbReference type="RefSeq" id="XP_018266932.1">
    <property type="nucleotide sequence ID" value="XM_018404278.1"/>
</dbReference>
<feature type="region of interest" description="Disordered" evidence="1">
    <location>
        <begin position="48"/>
        <end position="74"/>
    </location>
</feature>
<dbReference type="AlphaFoldDB" id="A0A1A6AG89"/>
<dbReference type="GO" id="GO:0008270">
    <property type="term" value="F:zinc ion binding"/>
    <property type="evidence" value="ECO:0007669"/>
    <property type="project" value="InterPro"/>
</dbReference>